<dbReference type="Gene3D" id="1.20.1280.50">
    <property type="match status" value="1"/>
</dbReference>
<dbReference type="OrthoDB" id="691505at2759"/>
<dbReference type="InterPro" id="IPR001810">
    <property type="entry name" value="F-box_dom"/>
</dbReference>
<dbReference type="PROSITE" id="PS50181">
    <property type="entry name" value="FBOX"/>
    <property type="match status" value="1"/>
</dbReference>
<dbReference type="InterPro" id="IPR036047">
    <property type="entry name" value="F-box-like_dom_sf"/>
</dbReference>
<dbReference type="PANTHER" id="PTHR31111">
    <property type="entry name" value="BNAA05G37150D PROTEIN-RELATED"/>
    <property type="match status" value="1"/>
</dbReference>
<protein>
    <recommendedName>
        <fullName evidence="1">F-box domain-containing protein</fullName>
    </recommendedName>
</protein>
<dbReference type="InParanoid" id="A0A2G5DL83"/>
<proteinExistence type="predicted"/>
<dbReference type="EMBL" id="KZ305034">
    <property type="protein sequence ID" value="PIA44274.1"/>
    <property type="molecule type" value="Genomic_DNA"/>
</dbReference>
<evidence type="ECO:0000313" key="3">
    <source>
        <dbReference type="Proteomes" id="UP000230069"/>
    </source>
</evidence>
<organism evidence="2 3">
    <name type="scientific">Aquilegia coerulea</name>
    <name type="common">Rocky mountain columbine</name>
    <dbReference type="NCBI Taxonomy" id="218851"/>
    <lineage>
        <taxon>Eukaryota</taxon>
        <taxon>Viridiplantae</taxon>
        <taxon>Streptophyta</taxon>
        <taxon>Embryophyta</taxon>
        <taxon>Tracheophyta</taxon>
        <taxon>Spermatophyta</taxon>
        <taxon>Magnoliopsida</taxon>
        <taxon>Ranunculales</taxon>
        <taxon>Ranunculaceae</taxon>
        <taxon>Thalictroideae</taxon>
        <taxon>Aquilegia</taxon>
    </lineage>
</organism>
<dbReference type="SMART" id="SM00256">
    <property type="entry name" value="FBOX"/>
    <property type="match status" value="1"/>
</dbReference>
<dbReference type="AlphaFoldDB" id="A0A2G5DL83"/>
<dbReference type="Pfam" id="PF08268">
    <property type="entry name" value="FBA_3"/>
    <property type="match status" value="1"/>
</dbReference>
<dbReference type="FunCoup" id="A0A2G5DL83">
    <property type="interactions" value="39"/>
</dbReference>
<dbReference type="Pfam" id="PF00646">
    <property type="entry name" value="F-box"/>
    <property type="match status" value="1"/>
</dbReference>
<feature type="domain" description="F-box" evidence="1">
    <location>
        <begin position="23"/>
        <end position="73"/>
    </location>
</feature>
<dbReference type="InterPro" id="IPR013187">
    <property type="entry name" value="F-box-assoc_dom_typ3"/>
</dbReference>
<dbReference type="InterPro" id="IPR017451">
    <property type="entry name" value="F-box-assoc_interact_dom"/>
</dbReference>
<dbReference type="NCBIfam" id="TIGR01640">
    <property type="entry name" value="F_box_assoc_1"/>
    <property type="match status" value="1"/>
</dbReference>
<keyword evidence="3" id="KW-1185">Reference proteome</keyword>
<gene>
    <name evidence="2" type="ORF">AQUCO_01700106v1</name>
</gene>
<evidence type="ECO:0000313" key="2">
    <source>
        <dbReference type="EMBL" id="PIA44274.1"/>
    </source>
</evidence>
<accession>A0A2G5DL83</accession>
<evidence type="ECO:0000259" key="1">
    <source>
        <dbReference type="PROSITE" id="PS50181"/>
    </source>
</evidence>
<dbReference type="SUPFAM" id="SSF81383">
    <property type="entry name" value="F-box domain"/>
    <property type="match status" value="1"/>
</dbReference>
<sequence>MENVENHKKLKLTSSSSDVSSLDDLISKLPSDLKRELFCRLPAKSLCRLKCVSKSMQSMIQDPVFVNERWSKCPPFCLELYTEDSYGEAVVFIQKFNQDGSGAKTRQRLTFGGTLWCLRRCNGLIAFYNDNDKLLLCNLTNRVMIRLPTIHGPSGMERFEFGFDSSSNKYKVLTWMEDKNAEFCISDVHIRTLEKDSSWRPVEVTQQFRSLGGKPRINVNGALFWFDASEARFISFDLADEKFGIIKVPGEINLEDFTYSMFEIEGRLGFVELPIPDEQKRCHFEIINLWILKNTVSHQWMSMLKNTTIPLEGTNLRSYYMEEEFTPVADISALNGDIVIAAADDDHQYIFLYSFLNGQFKLIRITGLGMRHIYVKNHVKNDVNLEEFGERVFLYNC</sequence>
<dbReference type="Proteomes" id="UP000230069">
    <property type="component" value="Unassembled WGS sequence"/>
</dbReference>
<reference evidence="2 3" key="1">
    <citation type="submission" date="2017-09" db="EMBL/GenBank/DDBJ databases">
        <title>WGS assembly of Aquilegia coerulea Goldsmith.</title>
        <authorList>
            <person name="Hodges S."/>
            <person name="Kramer E."/>
            <person name="Nordborg M."/>
            <person name="Tomkins J."/>
            <person name="Borevitz J."/>
            <person name="Derieg N."/>
            <person name="Yan J."/>
            <person name="Mihaltcheva S."/>
            <person name="Hayes R.D."/>
            <person name="Rokhsar D."/>
        </authorList>
    </citation>
    <scope>NUCLEOTIDE SEQUENCE [LARGE SCALE GENOMIC DNA]</scope>
    <source>
        <strain evidence="3">cv. Goldsmith</strain>
    </source>
</reference>
<name>A0A2G5DL83_AQUCA</name>
<dbReference type="PANTHER" id="PTHR31111:SF136">
    <property type="entry name" value="F-BOX ASSOCIATED DOMAIN-CONTAINING PROTEIN"/>
    <property type="match status" value="1"/>
</dbReference>